<sequence>MDETGVHSHLNANKPTTSGKGVASYASKPNASQTNPNETPTAETTSLQTPPTNTPPSEFSATNSSTPQTVASETSPPQTVAGETAYPVSSDNVEERSIHSTDSSSDSEVESDHVDVFDGAGSSTVASTTTAAAGSSTVASTTGQAARSSTSVRSRGRPRKETVIAEAPPTSRGKSRKESSAPKAPPKLRGRPRKNLHGVEYIIFSAAAFTTCSFWTHAKTRDSILLASRSAPGRMYHIIYEFMK</sequence>
<feature type="compositionally biased region" description="Low complexity" evidence="1">
    <location>
        <begin position="119"/>
        <end position="143"/>
    </location>
</feature>
<protein>
    <submittedName>
        <fullName evidence="2">Uncharacterized protein</fullName>
    </submittedName>
</protein>
<name>A0AAE1VIN9_9SOLA</name>
<keyword evidence="3" id="KW-1185">Reference proteome</keyword>
<organism evidence="2 3">
    <name type="scientific">Anisodus tanguticus</name>
    <dbReference type="NCBI Taxonomy" id="243964"/>
    <lineage>
        <taxon>Eukaryota</taxon>
        <taxon>Viridiplantae</taxon>
        <taxon>Streptophyta</taxon>
        <taxon>Embryophyta</taxon>
        <taxon>Tracheophyta</taxon>
        <taxon>Spermatophyta</taxon>
        <taxon>Magnoliopsida</taxon>
        <taxon>eudicotyledons</taxon>
        <taxon>Gunneridae</taxon>
        <taxon>Pentapetalae</taxon>
        <taxon>asterids</taxon>
        <taxon>lamiids</taxon>
        <taxon>Solanales</taxon>
        <taxon>Solanaceae</taxon>
        <taxon>Solanoideae</taxon>
        <taxon>Hyoscyameae</taxon>
        <taxon>Anisodus</taxon>
    </lineage>
</organism>
<feature type="compositionally biased region" description="Polar residues" evidence="1">
    <location>
        <begin position="10"/>
        <end position="19"/>
    </location>
</feature>
<evidence type="ECO:0000313" key="3">
    <source>
        <dbReference type="Proteomes" id="UP001291623"/>
    </source>
</evidence>
<feature type="compositionally biased region" description="Low complexity" evidence="1">
    <location>
        <begin position="34"/>
        <end position="45"/>
    </location>
</feature>
<evidence type="ECO:0000313" key="2">
    <source>
        <dbReference type="EMBL" id="KAK4370477.1"/>
    </source>
</evidence>
<dbReference type="PRINTS" id="PR00929">
    <property type="entry name" value="ATHOOK"/>
</dbReference>
<dbReference type="GO" id="GO:0003677">
    <property type="term" value="F:DNA binding"/>
    <property type="evidence" value="ECO:0007669"/>
    <property type="project" value="InterPro"/>
</dbReference>
<reference evidence="2" key="1">
    <citation type="submission" date="2023-12" db="EMBL/GenBank/DDBJ databases">
        <title>Genome assembly of Anisodus tanguticus.</title>
        <authorList>
            <person name="Wang Y.-J."/>
        </authorList>
    </citation>
    <scope>NUCLEOTIDE SEQUENCE</scope>
    <source>
        <strain evidence="2">KB-2021</strain>
        <tissue evidence="2">Leaf</tissue>
    </source>
</reference>
<evidence type="ECO:0000256" key="1">
    <source>
        <dbReference type="SAM" id="MobiDB-lite"/>
    </source>
</evidence>
<accession>A0AAE1VIN9</accession>
<proteinExistence type="predicted"/>
<feature type="compositionally biased region" description="Polar residues" evidence="1">
    <location>
        <begin position="46"/>
        <end position="78"/>
    </location>
</feature>
<feature type="region of interest" description="Disordered" evidence="1">
    <location>
        <begin position="1"/>
        <end position="192"/>
    </location>
</feature>
<dbReference type="EMBL" id="JAVYJV010000005">
    <property type="protein sequence ID" value="KAK4370477.1"/>
    <property type="molecule type" value="Genomic_DNA"/>
</dbReference>
<dbReference type="InterPro" id="IPR017956">
    <property type="entry name" value="AT_hook_DNA-bd_motif"/>
</dbReference>
<dbReference type="Proteomes" id="UP001291623">
    <property type="component" value="Unassembled WGS sequence"/>
</dbReference>
<dbReference type="AlphaFoldDB" id="A0AAE1VIN9"/>
<comment type="caution">
    <text evidence="2">The sequence shown here is derived from an EMBL/GenBank/DDBJ whole genome shotgun (WGS) entry which is preliminary data.</text>
</comment>
<feature type="compositionally biased region" description="Polar residues" evidence="1">
    <location>
        <begin position="144"/>
        <end position="153"/>
    </location>
</feature>
<gene>
    <name evidence="2" type="ORF">RND71_009952</name>
</gene>